<feature type="transmembrane region" description="Helical" evidence="6">
    <location>
        <begin position="82"/>
        <end position="102"/>
    </location>
</feature>
<evidence type="ECO:0000313" key="8">
    <source>
        <dbReference type="EMBL" id="SKA17070.1"/>
    </source>
</evidence>
<accession>A0A1T4RM48</accession>
<dbReference type="EMBL" id="FUWJ01000005">
    <property type="protein sequence ID" value="SKA17070.1"/>
    <property type="molecule type" value="Genomic_DNA"/>
</dbReference>
<evidence type="ECO:0000256" key="6">
    <source>
        <dbReference type="SAM" id="Phobius"/>
    </source>
</evidence>
<dbReference type="OrthoDB" id="9812899at2"/>
<evidence type="ECO:0000313" key="9">
    <source>
        <dbReference type="Proteomes" id="UP000190092"/>
    </source>
</evidence>
<keyword evidence="3 6" id="KW-0812">Transmembrane</keyword>
<feature type="transmembrane region" description="Helical" evidence="6">
    <location>
        <begin position="136"/>
        <end position="154"/>
    </location>
</feature>
<organism evidence="8 9">
    <name type="scientific">Enhydrobacter aerosaccus</name>
    <dbReference type="NCBI Taxonomy" id="225324"/>
    <lineage>
        <taxon>Bacteria</taxon>
        <taxon>Pseudomonadati</taxon>
        <taxon>Pseudomonadota</taxon>
        <taxon>Alphaproteobacteria</taxon>
        <taxon>Hyphomicrobiales</taxon>
        <taxon>Enhydrobacter</taxon>
    </lineage>
</organism>
<dbReference type="STRING" id="225324.SAMN02745126_03945"/>
<evidence type="ECO:0000256" key="3">
    <source>
        <dbReference type="ARBA" id="ARBA00022692"/>
    </source>
</evidence>
<evidence type="ECO:0000256" key="1">
    <source>
        <dbReference type="ARBA" id="ARBA00004141"/>
    </source>
</evidence>
<protein>
    <submittedName>
        <fullName evidence="8">Uncharacterized membrane protein</fullName>
    </submittedName>
</protein>
<feature type="domain" description="EamA" evidence="7">
    <location>
        <begin position="21"/>
        <end position="153"/>
    </location>
</feature>
<feature type="transmembrane region" description="Helical" evidence="6">
    <location>
        <begin position="50"/>
        <end position="70"/>
    </location>
</feature>
<gene>
    <name evidence="8" type="ORF">SAMN02745126_03945</name>
</gene>
<dbReference type="RefSeq" id="WP_085935617.1">
    <property type="nucleotide sequence ID" value="NZ_FUWJ01000005.1"/>
</dbReference>
<evidence type="ECO:0000259" key="7">
    <source>
        <dbReference type="Pfam" id="PF00892"/>
    </source>
</evidence>
<dbReference type="InterPro" id="IPR037185">
    <property type="entry name" value="EmrE-like"/>
</dbReference>
<name>A0A1T4RM48_9HYPH</name>
<keyword evidence="9" id="KW-1185">Reference proteome</keyword>
<feature type="transmembrane region" description="Helical" evidence="6">
    <location>
        <begin position="275"/>
        <end position="293"/>
    </location>
</feature>
<dbReference type="AlphaFoldDB" id="A0A1T4RM48"/>
<dbReference type="Proteomes" id="UP000190092">
    <property type="component" value="Unassembled WGS sequence"/>
</dbReference>
<dbReference type="PANTHER" id="PTHR22911:SF6">
    <property type="entry name" value="SOLUTE CARRIER FAMILY 35 MEMBER G1"/>
    <property type="match status" value="1"/>
</dbReference>
<comment type="similarity">
    <text evidence="2">Belongs to the drug/metabolite transporter (DMT) superfamily. 10 TMS drug/metabolite exporter (DME) (TC 2.A.7.3) family.</text>
</comment>
<evidence type="ECO:0000256" key="4">
    <source>
        <dbReference type="ARBA" id="ARBA00022989"/>
    </source>
</evidence>
<feature type="transmembrane region" description="Helical" evidence="6">
    <location>
        <begin position="22"/>
        <end position="44"/>
    </location>
</feature>
<dbReference type="Pfam" id="PF00892">
    <property type="entry name" value="EamA"/>
    <property type="match status" value="2"/>
</dbReference>
<comment type="subcellular location">
    <subcellularLocation>
        <location evidence="1">Membrane</location>
        <topology evidence="1">Multi-pass membrane protein</topology>
    </subcellularLocation>
</comment>
<proteinExistence type="inferred from homology"/>
<keyword evidence="5 6" id="KW-0472">Membrane</keyword>
<reference evidence="9" key="1">
    <citation type="submission" date="2017-02" db="EMBL/GenBank/DDBJ databases">
        <authorList>
            <person name="Varghese N."/>
            <person name="Submissions S."/>
        </authorList>
    </citation>
    <scope>NUCLEOTIDE SEQUENCE [LARGE SCALE GENOMIC DNA]</scope>
    <source>
        <strain evidence="9">ATCC 27094</strain>
    </source>
</reference>
<feature type="transmembrane region" description="Helical" evidence="6">
    <location>
        <begin position="218"/>
        <end position="237"/>
    </location>
</feature>
<sequence length="313" mass="34029">MFPSLTSSFVLRWRALSPNLRGILWVGLSGVLFALLNVCTLIPAQHLNSYVMSFLRYFFGSLFLLPIVLRRGLYGSLRTNRLALHVSRGALHTAGMFLWFIGLPLTTLASVTALGFTGPIFITIGAALFLGEDVRLRRWIAVLVGFAGAMIIIRPGVGDIGIGALCILASTPIFSASNLISKALARTDSANTIVIWQNITIVMFAAPVALWFWETPAWADILWFVAAGLCGTLGHLSQQNGYQLADITLLQPIGFLSLLWNALLGFVLFSQQPDIWTFVGAAVIFSSAMYISHREAVRRARIKSATATPGSTG</sequence>
<feature type="domain" description="EamA" evidence="7">
    <location>
        <begin position="162"/>
        <end position="292"/>
    </location>
</feature>
<dbReference type="InterPro" id="IPR000620">
    <property type="entry name" value="EamA_dom"/>
</dbReference>
<dbReference type="PANTHER" id="PTHR22911">
    <property type="entry name" value="ACYL-MALONYL CONDENSING ENZYME-RELATED"/>
    <property type="match status" value="1"/>
</dbReference>
<dbReference type="GO" id="GO:0016020">
    <property type="term" value="C:membrane"/>
    <property type="evidence" value="ECO:0007669"/>
    <property type="project" value="UniProtKB-SubCell"/>
</dbReference>
<keyword evidence="4 6" id="KW-1133">Transmembrane helix</keyword>
<feature type="transmembrane region" description="Helical" evidence="6">
    <location>
        <begin position="193"/>
        <end position="212"/>
    </location>
</feature>
<feature type="transmembrane region" description="Helical" evidence="6">
    <location>
        <begin position="249"/>
        <end position="269"/>
    </location>
</feature>
<dbReference type="SUPFAM" id="SSF103481">
    <property type="entry name" value="Multidrug resistance efflux transporter EmrE"/>
    <property type="match status" value="2"/>
</dbReference>
<feature type="transmembrane region" description="Helical" evidence="6">
    <location>
        <begin position="160"/>
        <end position="181"/>
    </location>
</feature>
<feature type="transmembrane region" description="Helical" evidence="6">
    <location>
        <begin position="108"/>
        <end position="129"/>
    </location>
</feature>
<evidence type="ECO:0000256" key="5">
    <source>
        <dbReference type="ARBA" id="ARBA00023136"/>
    </source>
</evidence>
<evidence type="ECO:0000256" key="2">
    <source>
        <dbReference type="ARBA" id="ARBA00009853"/>
    </source>
</evidence>